<accession>A0A8J4SSH2</accession>
<feature type="transmembrane region" description="Helical" evidence="6">
    <location>
        <begin position="218"/>
        <end position="238"/>
    </location>
</feature>
<keyword evidence="5 6" id="KW-0472">Membrane</keyword>
<feature type="signal peptide" evidence="7">
    <location>
        <begin position="1"/>
        <end position="18"/>
    </location>
</feature>
<reference evidence="8" key="1">
    <citation type="journal article" date="2015" name="Genom Data">
        <title>Draft genome sequences of Phytophthora kernoviae and Phytophthora ramorum lineage EU2 from Scotland.</title>
        <authorList>
            <person name="Sambles C."/>
            <person name="Schlenzig A."/>
            <person name="O'Neill P."/>
            <person name="Grant M."/>
            <person name="Studholme D.J."/>
        </authorList>
    </citation>
    <scope>NUCLEOTIDE SEQUENCE</scope>
    <source>
        <strain evidence="8">00238/432</strain>
    </source>
</reference>
<feature type="transmembrane region" description="Helical" evidence="6">
    <location>
        <begin position="24"/>
        <end position="42"/>
    </location>
</feature>
<dbReference type="PRINTS" id="PR00758">
    <property type="entry name" value="ARSENICPUMP"/>
</dbReference>
<keyword evidence="4 6" id="KW-1133">Transmembrane helix</keyword>
<dbReference type="PANTHER" id="PTHR43302:SF5">
    <property type="entry name" value="TRANSPORTER ARSB-RELATED"/>
    <property type="match status" value="1"/>
</dbReference>
<name>A0A8J4SSH2_9STRA</name>
<dbReference type="NCBIfam" id="NF011980">
    <property type="entry name" value="PRK15445.1"/>
    <property type="match status" value="1"/>
</dbReference>
<evidence type="ECO:0000256" key="3">
    <source>
        <dbReference type="ARBA" id="ARBA00022692"/>
    </source>
</evidence>
<dbReference type="PANTHER" id="PTHR43302">
    <property type="entry name" value="TRANSPORTER ARSB-RELATED"/>
    <property type="match status" value="1"/>
</dbReference>
<comment type="subcellular location">
    <subcellularLocation>
        <location evidence="1">Cell membrane</location>
        <topology evidence="1">Multi-pass membrane protein</topology>
    </subcellularLocation>
</comment>
<dbReference type="Proteomes" id="UP000702964">
    <property type="component" value="Unassembled WGS sequence"/>
</dbReference>
<evidence type="ECO:0000256" key="4">
    <source>
        <dbReference type="ARBA" id="ARBA00022989"/>
    </source>
</evidence>
<dbReference type="InterPro" id="IPR000802">
    <property type="entry name" value="Arsenical_pump_ArsB"/>
</dbReference>
<gene>
    <name evidence="8" type="ORF">G195_001975</name>
</gene>
<feature type="chain" id="PRO_5035223425" description="Arsenical pump membrane protein" evidence="7">
    <location>
        <begin position="19"/>
        <end position="401"/>
    </location>
</feature>
<evidence type="ECO:0000256" key="7">
    <source>
        <dbReference type="SAM" id="SignalP"/>
    </source>
</evidence>
<evidence type="ECO:0000256" key="6">
    <source>
        <dbReference type="SAM" id="Phobius"/>
    </source>
</evidence>
<feature type="transmembrane region" description="Helical" evidence="6">
    <location>
        <begin position="250"/>
        <end position="268"/>
    </location>
</feature>
<protein>
    <recommendedName>
        <fullName evidence="10">Arsenical pump membrane protein</fullName>
    </recommendedName>
</protein>
<evidence type="ECO:0008006" key="10">
    <source>
        <dbReference type="Google" id="ProtNLM"/>
    </source>
</evidence>
<evidence type="ECO:0000256" key="5">
    <source>
        <dbReference type="ARBA" id="ARBA00023136"/>
    </source>
</evidence>
<evidence type="ECO:0000256" key="2">
    <source>
        <dbReference type="ARBA" id="ARBA00022475"/>
    </source>
</evidence>
<evidence type="ECO:0000313" key="9">
    <source>
        <dbReference type="Proteomes" id="UP000702964"/>
    </source>
</evidence>
<dbReference type="AlphaFoldDB" id="A0A8J4SSH2"/>
<feature type="transmembrane region" description="Helical" evidence="6">
    <location>
        <begin position="288"/>
        <end position="307"/>
    </location>
</feature>
<keyword evidence="7" id="KW-0732">Signal</keyword>
<comment type="caution">
    <text evidence="8">The sequence shown here is derived from an EMBL/GenBank/DDBJ whole genome shotgun (WGS) entry which is preliminary data.</text>
</comment>
<feature type="transmembrane region" description="Helical" evidence="6">
    <location>
        <begin position="373"/>
        <end position="399"/>
    </location>
</feature>
<feature type="transmembrane region" description="Helical" evidence="6">
    <location>
        <begin position="86"/>
        <end position="101"/>
    </location>
</feature>
<evidence type="ECO:0000313" key="8">
    <source>
        <dbReference type="EMBL" id="KAF4324630.1"/>
    </source>
</evidence>
<evidence type="ECO:0000256" key="1">
    <source>
        <dbReference type="ARBA" id="ARBA00004651"/>
    </source>
</evidence>
<dbReference type="Pfam" id="PF02040">
    <property type="entry name" value="ArsB"/>
    <property type="match status" value="1"/>
</dbReference>
<organism evidence="8 9">
    <name type="scientific">Phytophthora kernoviae 00238/432</name>
    <dbReference type="NCBI Taxonomy" id="1284355"/>
    <lineage>
        <taxon>Eukaryota</taxon>
        <taxon>Sar</taxon>
        <taxon>Stramenopiles</taxon>
        <taxon>Oomycota</taxon>
        <taxon>Peronosporomycetes</taxon>
        <taxon>Peronosporales</taxon>
        <taxon>Peronosporaceae</taxon>
        <taxon>Phytophthora</taxon>
    </lineage>
</organism>
<feature type="transmembrane region" description="Helical" evidence="6">
    <location>
        <begin position="148"/>
        <end position="170"/>
    </location>
</feature>
<sequence>MGGALLALICGVVSLNDASDVASIVWNATLAFVGIIMISLILDETGFFEWAALYMARLAGGNGRRLFIYSILLGAAVSALFANDGAALILTPIVLAMVRALKFDERMVLAFVMASGFIADTTSLPLVVSNLVNIVSADYFGITFVEYAVRMIVPNLFSIVASTGMLFLFYRKSIPLRYDITSARDPQEAIRDPRMFRIAWFMLVLLLVAYASSEFLPIPVSVIVGAVALLFAILARKSEAVNMKRVIKEAPWSIVVFSVGMYIVVYGLRNAGLTDYLSRWLDAIADHGLLAASIGMGMIAAVLSSVMNNLPTVLINLLAIQGAHTEGIVREALIYANVIGSDLGPKMTPIGSLATLLWLHVLSRKGVKITWGYYFKAGIILTIPTLLITLSGLALWLWILG</sequence>
<feature type="transmembrane region" description="Helical" evidence="6">
    <location>
        <begin position="108"/>
        <end position="128"/>
    </location>
</feature>
<reference evidence="8" key="2">
    <citation type="submission" date="2020-02" db="EMBL/GenBank/DDBJ databases">
        <authorList>
            <person name="Studholme D.J."/>
        </authorList>
    </citation>
    <scope>NUCLEOTIDE SEQUENCE</scope>
    <source>
        <strain evidence="8">00238/432</strain>
    </source>
</reference>
<dbReference type="GO" id="GO:0005886">
    <property type="term" value="C:plasma membrane"/>
    <property type="evidence" value="ECO:0007669"/>
    <property type="project" value="UniProtKB-SubCell"/>
</dbReference>
<dbReference type="NCBIfam" id="TIGR00935">
    <property type="entry name" value="2a45"/>
    <property type="match status" value="1"/>
</dbReference>
<keyword evidence="3 6" id="KW-0812">Transmembrane</keyword>
<dbReference type="GO" id="GO:0015105">
    <property type="term" value="F:arsenite transmembrane transporter activity"/>
    <property type="evidence" value="ECO:0007669"/>
    <property type="project" value="InterPro"/>
</dbReference>
<dbReference type="EMBL" id="AOFI03000015">
    <property type="protein sequence ID" value="KAF4324630.1"/>
    <property type="molecule type" value="Genomic_DNA"/>
</dbReference>
<dbReference type="CDD" id="cd01118">
    <property type="entry name" value="ArsB_permease"/>
    <property type="match status" value="1"/>
</dbReference>
<feature type="transmembrane region" description="Helical" evidence="6">
    <location>
        <begin position="194"/>
        <end position="212"/>
    </location>
</feature>
<proteinExistence type="predicted"/>
<feature type="transmembrane region" description="Helical" evidence="6">
    <location>
        <begin position="63"/>
        <end position="80"/>
    </location>
</feature>
<keyword evidence="2" id="KW-1003">Cell membrane</keyword>